<dbReference type="Proteomes" id="UP000659654">
    <property type="component" value="Unassembled WGS sequence"/>
</dbReference>
<dbReference type="Gene3D" id="3.40.50.720">
    <property type="entry name" value="NAD(P)-binding Rossmann-like Domain"/>
    <property type="match status" value="1"/>
</dbReference>
<dbReference type="InterPro" id="IPR036291">
    <property type="entry name" value="NAD(P)-bd_dom_sf"/>
</dbReference>
<evidence type="ECO:0000313" key="1">
    <source>
        <dbReference type="EMBL" id="CAD5231351.1"/>
    </source>
</evidence>
<dbReference type="Proteomes" id="UP000582659">
    <property type="component" value="Unassembled WGS sequence"/>
</dbReference>
<dbReference type="PRINTS" id="PR00081">
    <property type="entry name" value="GDHRDH"/>
</dbReference>
<dbReference type="OrthoDB" id="5810437at2759"/>
<evidence type="ECO:0000313" key="4">
    <source>
        <dbReference type="WBParaSite" id="BXY_0400200.1"/>
    </source>
</evidence>
<dbReference type="AlphaFoldDB" id="A0A1I7RTE7"/>
<dbReference type="PANTHER" id="PTHR44147:SF2">
    <property type="entry name" value="DEHYDROGENASE_REDUCTASE SDR FAMILY MEMBER 1"/>
    <property type="match status" value="1"/>
</dbReference>
<dbReference type="EMBL" id="CAJFCV020000005">
    <property type="protein sequence ID" value="CAG9122481.1"/>
    <property type="molecule type" value="Genomic_DNA"/>
</dbReference>
<dbReference type="Proteomes" id="UP000095284">
    <property type="component" value="Unplaced"/>
</dbReference>
<keyword evidence="3" id="KW-1185">Reference proteome</keyword>
<evidence type="ECO:0000313" key="3">
    <source>
        <dbReference type="Proteomes" id="UP000659654"/>
    </source>
</evidence>
<dbReference type="WBParaSite" id="BXY_0400200.1">
    <property type="protein sequence ID" value="BXY_0400200.1"/>
    <property type="gene ID" value="BXY_0400200"/>
</dbReference>
<dbReference type="InterPro" id="IPR002347">
    <property type="entry name" value="SDR_fam"/>
</dbReference>
<organism evidence="2 4">
    <name type="scientific">Bursaphelenchus xylophilus</name>
    <name type="common">Pinewood nematode worm</name>
    <name type="synonym">Aphelenchoides xylophilus</name>
    <dbReference type="NCBI Taxonomy" id="6326"/>
    <lineage>
        <taxon>Eukaryota</taxon>
        <taxon>Metazoa</taxon>
        <taxon>Ecdysozoa</taxon>
        <taxon>Nematoda</taxon>
        <taxon>Chromadorea</taxon>
        <taxon>Rhabditida</taxon>
        <taxon>Tylenchina</taxon>
        <taxon>Tylenchomorpha</taxon>
        <taxon>Aphelenchoidea</taxon>
        <taxon>Aphelenchoididae</taxon>
        <taxon>Bursaphelenchus</taxon>
    </lineage>
</organism>
<dbReference type="SUPFAM" id="SSF51735">
    <property type="entry name" value="NAD(P)-binding Rossmann-fold domains"/>
    <property type="match status" value="1"/>
</dbReference>
<accession>A0A1I7RTE7</accession>
<protein>
    <submittedName>
        <fullName evidence="1">(pine wood nematode) hypothetical protein</fullName>
    </submittedName>
</protein>
<reference evidence="4" key="1">
    <citation type="submission" date="2016-11" db="UniProtKB">
        <authorList>
            <consortium name="WormBaseParasite"/>
        </authorList>
    </citation>
    <scope>IDENTIFICATION</scope>
</reference>
<reference evidence="1" key="2">
    <citation type="submission" date="2020-09" db="EMBL/GenBank/DDBJ databases">
        <authorList>
            <person name="Kikuchi T."/>
        </authorList>
    </citation>
    <scope>NUCLEOTIDE SEQUENCE</scope>
    <source>
        <strain evidence="1">Ka4C1</strain>
    </source>
</reference>
<gene>
    <name evidence="1" type="ORF">BXYJ_LOCUS11447</name>
</gene>
<sequence>MSLTGKVALVTGASRGIGRGIAIELGTAGATVYITGRKPGKNHKVKTASTLEHVVEEIAKKGGKGIAVHCDHSNYEEVEKLFLKIQKETHGHLDILVNNAFAGIEFTTSNVGKKFFELKEKQEKVWDIVNDVGLKNHYVCSSYAARMMAKKGSGLIVIVSSAGGMRHIFNVPYGVGKDACDRLAADLAVDLKGTGVSAISIWPGAVKTELINETVFAGKSSIPKSLYDGGESVYFAGKCIVKLAGLPILDKYNGKIVETIDLANEYNIVDTNGKKPNPDPTWAAERKKFIDFINDVRTTDL</sequence>
<dbReference type="PANTHER" id="PTHR44147">
    <property type="entry name" value="DEHYDROGENASE/REDUCTASE SDR FAMILY MEMBER 1"/>
    <property type="match status" value="1"/>
</dbReference>
<proteinExistence type="predicted"/>
<evidence type="ECO:0000313" key="2">
    <source>
        <dbReference type="Proteomes" id="UP000095284"/>
    </source>
</evidence>
<dbReference type="Pfam" id="PF00106">
    <property type="entry name" value="adh_short"/>
    <property type="match status" value="1"/>
</dbReference>
<dbReference type="eggNOG" id="KOG0725">
    <property type="taxonomic scope" value="Eukaryota"/>
</dbReference>
<dbReference type="EMBL" id="CAJFDI010000005">
    <property type="protein sequence ID" value="CAD5231351.1"/>
    <property type="molecule type" value="Genomic_DNA"/>
</dbReference>
<dbReference type="SMR" id="A0A1I7RTE7"/>
<name>A0A1I7RTE7_BURXY</name>